<reference evidence="4" key="2">
    <citation type="submission" date="2021-04" db="EMBL/GenBank/DDBJ databases">
        <title>Isolation and genomic analysis of the ibuprofen-degrading bacterium Sphingomonas strain MPO218.</title>
        <authorList>
            <person name="Aulestia M."/>
            <person name="Flores A."/>
            <person name="Mangas E.L."/>
            <person name="Perez-Pulido A.J."/>
            <person name="Santero E."/>
            <person name="Camacho E.M."/>
        </authorList>
    </citation>
    <scope>NUCLEOTIDE SEQUENCE</scope>
    <source>
        <strain evidence="4">MPO218</strain>
    </source>
</reference>
<sequence>MHGAGHGCAICQAGSGHVHPHDHGEGPDRRLILAALAGGSAMAMLPARAAVARTARPAAQRRGPLILEPSLTLVWKEGKAEILRDHSIVIEGDSIARIVEGRVPGRDERIAMPGQLLVPGLISAHTHTACGSPTRGLIESGGRSYARPLVIMDGLDDADLDALTAYNLAELLRGGCTTQVEQSVSLKQAQSYVRVARRWGVRGFPGGMVPGWTRLMPIWRRKDDKVLFDSVADTLAEIDANLAFALSVNGAEGGLIRPMMTPHGPETHTPETLRAVAQAALKLGNGIHTHLATGAADSERIRALWGKGPVQWIEEFGFYEQRLFGAHMTGWDAAGDAPFLAKKPLFTFAHCPSGAGAGSGQANQPFIEALGSGINSAIGIDTHSNDMVENMKLALLYGRARYDLLAKTSPVPVKRPTVTDMIAAATINPANGLGRSDLGRIAVGAKADLTSIDLSGFLTGPGFAPPEPLNNLLYANGLSVRNVMTGGRLQLRDGHLVVDDEAQVIARGAAVVQRIWRQLTEEGWFA</sequence>
<keyword evidence="2" id="KW-0378">Hydrolase</keyword>
<dbReference type="Gene3D" id="3.20.20.140">
    <property type="entry name" value="Metal-dependent hydrolases"/>
    <property type="match status" value="1"/>
</dbReference>
<dbReference type="GO" id="GO:0016810">
    <property type="term" value="F:hydrolase activity, acting on carbon-nitrogen (but not peptide) bonds"/>
    <property type="evidence" value="ECO:0007669"/>
    <property type="project" value="InterPro"/>
</dbReference>
<comment type="similarity">
    <text evidence="1">Belongs to the metallo-dependent hydrolases superfamily. ATZ/TRZ family.</text>
</comment>
<evidence type="ECO:0000313" key="4">
    <source>
        <dbReference type="EMBL" id="QTH24694.1"/>
    </source>
</evidence>
<dbReference type="EMBL" id="CP059319">
    <property type="protein sequence ID" value="QTH24694.1"/>
    <property type="molecule type" value="Genomic_DNA"/>
</dbReference>
<gene>
    <name evidence="4" type="ORF">HRJ34_25760</name>
</gene>
<dbReference type="AlphaFoldDB" id="A0A975D8H1"/>
<dbReference type="InterPro" id="IPR011059">
    <property type="entry name" value="Metal-dep_hydrolase_composite"/>
</dbReference>
<dbReference type="Proteomes" id="UP000664914">
    <property type="component" value="Chromosome"/>
</dbReference>
<evidence type="ECO:0000256" key="2">
    <source>
        <dbReference type="ARBA" id="ARBA00022801"/>
    </source>
</evidence>
<accession>A0A975D8H1</accession>
<dbReference type="SUPFAM" id="SSF51556">
    <property type="entry name" value="Metallo-dependent hydrolases"/>
    <property type="match status" value="1"/>
</dbReference>
<dbReference type="InterPro" id="IPR006680">
    <property type="entry name" value="Amidohydro-rel"/>
</dbReference>
<reference evidence="4" key="1">
    <citation type="submission" date="2020-07" db="EMBL/GenBank/DDBJ databases">
        <authorList>
            <person name="Camacho E."/>
        </authorList>
    </citation>
    <scope>NUCLEOTIDE SEQUENCE</scope>
    <source>
        <strain evidence="4">MPO218</strain>
    </source>
</reference>
<name>A0A975D8H1_9SPHN</name>
<dbReference type="InterPro" id="IPR050287">
    <property type="entry name" value="MTA/SAH_deaminase"/>
</dbReference>
<evidence type="ECO:0000313" key="5">
    <source>
        <dbReference type="Proteomes" id="UP000664914"/>
    </source>
</evidence>
<evidence type="ECO:0000259" key="3">
    <source>
        <dbReference type="Pfam" id="PF01979"/>
    </source>
</evidence>
<dbReference type="Pfam" id="PF01979">
    <property type="entry name" value="Amidohydro_1"/>
    <property type="match status" value="1"/>
</dbReference>
<dbReference type="Gene3D" id="2.30.40.10">
    <property type="entry name" value="Urease, subunit C, domain 1"/>
    <property type="match status" value="1"/>
</dbReference>
<protein>
    <submittedName>
        <fullName evidence="4">Amidohydrolase family protein</fullName>
    </submittedName>
</protein>
<dbReference type="SUPFAM" id="SSF51338">
    <property type="entry name" value="Composite domain of metallo-dependent hydrolases"/>
    <property type="match status" value="1"/>
</dbReference>
<evidence type="ECO:0000256" key="1">
    <source>
        <dbReference type="ARBA" id="ARBA00006745"/>
    </source>
</evidence>
<dbReference type="PANTHER" id="PTHR43794">
    <property type="entry name" value="AMINOHYDROLASE SSNA-RELATED"/>
    <property type="match status" value="1"/>
</dbReference>
<feature type="domain" description="Amidohydrolase-related" evidence="3">
    <location>
        <begin position="117"/>
        <end position="488"/>
    </location>
</feature>
<dbReference type="InterPro" id="IPR032466">
    <property type="entry name" value="Metal_Hydrolase"/>
</dbReference>
<organism evidence="4 5">
    <name type="scientific">Rhizorhabdus wittichii</name>
    <dbReference type="NCBI Taxonomy" id="160791"/>
    <lineage>
        <taxon>Bacteria</taxon>
        <taxon>Pseudomonadati</taxon>
        <taxon>Pseudomonadota</taxon>
        <taxon>Alphaproteobacteria</taxon>
        <taxon>Sphingomonadales</taxon>
        <taxon>Sphingomonadaceae</taxon>
        <taxon>Rhizorhabdus</taxon>
    </lineage>
</organism>
<dbReference type="PANTHER" id="PTHR43794:SF11">
    <property type="entry name" value="AMIDOHYDROLASE-RELATED DOMAIN-CONTAINING PROTEIN"/>
    <property type="match status" value="1"/>
</dbReference>
<proteinExistence type="inferred from homology"/>